<proteinExistence type="predicted"/>
<protein>
    <submittedName>
        <fullName evidence="1">Uncharacterized protein</fullName>
    </submittedName>
</protein>
<dbReference type="AlphaFoldDB" id="A0A2P2PZL3"/>
<dbReference type="EMBL" id="GGEC01079635">
    <property type="protein sequence ID" value="MBX60119.1"/>
    <property type="molecule type" value="Transcribed_RNA"/>
</dbReference>
<organism evidence="1">
    <name type="scientific">Rhizophora mucronata</name>
    <name type="common">Asiatic mangrove</name>
    <dbReference type="NCBI Taxonomy" id="61149"/>
    <lineage>
        <taxon>Eukaryota</taxon>
        <taxon>Viridiplantae</taxon>
        <taxon>Streptophyta</taxon>
        <taxon>Embryophyta</taxon>
        <taxon>Tracheophyta</taxon>
        <taxon>Spermatophyta</taxon>
        <taxon>Magnoliopsida</taxon>
        <taxon>eudicotyledons</taxon>
        <taxon>Gunneridae</taxon>
        <taxon>Pentapetalae</taxon>
        <taxon>rosids</taxon>
        <taxon>fabids</taxon>
        <taxon>Malpighiales</taxon>
        <taxon>Rhizophoraceae</taxon>
        <taxon>Rhizophora</taxon>
    </lineage>
</organism>
<evidence type="ECO:0000313" key="1">
    <source>
        <dbReference type="EMBL" id="MBX60119.1"/>
    </source>
</evidence>
<accession>A0A2P2PZL3</accession>
<reference evidence="1" key="1">
    <citation type="submission" date="2018-02" db="EMBL/GenBank/DDBJ databases">
        <title>Rhizophora mucronata_Transcriptome.</title>
        <authorList>
            <person name="Meera S.P."/>
            <person name="Sreeshan A."/>
            <person name="Augustine A."/>
        </authorList>
    </citation>
    <scope>NUCLEOTIDE SEQUENCE</scope>
    <source>
        <tissue evidence="1">Leaf</tissue>
    </source>
</reference>
<sequence>MFARNGNNLPAVARGSRVFVILL</sequence>
<name>A0A2P2PZL3_RHIMU</name>